<feature type="domain" description="Glycosyltransferase 2-like" evidence="7">
    <location>
        <begin position="79"/>
        <end position="218"/>
    </location>
</feature>
<evidence type="ECO:0000313" key="9">
    <source>
        <dbReference type="Proteomes" id="UP000472372"/>
    </source>
</evidence>
<dbReference type="InterPro" id="IPR001173">
    <property type="entry name" value="Glyco_trans_2-like"/>
</dbReference>
<dbReference type="Pfam" id="PF00535">
    <property type="entry name" value="Glycos_transf_2"/>
    <property type="match status" value="1"/>
</dbReference>
<evidence type="ECO:0000259" key="7">
    <source>
        <dbReference type="Pfam" id="PF00535"/>
    </source>
</evidence>
<evidence type="ECO:0000256" key="6">
    <source>
        <dbReference type="ARBA" id="ARBA00023136"/>
    </source>
</evidence>
<organism evidence="8 9">
    <name type="scientific">Pyrenophora teres f. teres</name>
    <dbReference type="NCBI Taxonomy" id="97479"/>
    <lineage>
        <taxon>Eukaryota</taxon>
        <taxon>Fungi</taxon>
        <taxon>Dikarya</taxon>
        <taxon>Ascomycota</taxon>
        <taxon>Pezizomycotina</taxon>
        <taxon>Dothideomycetes</taxon>
        <taxon>Pleosporomycetidae</taxon>
        <taxon>Pleosporales</taxon>
        <taxon>Pleosporineae</taxon>
        <taxon>Pleosporaceae</taxon>
        <taxon>Pyrenophora</taxon>
    </lineage>
</organism>
<dbReference type="GO" id="GO:0050501">
    <property type="term" value="F:hyaluronan synthase activity"/>
    <property type="evidence" value="ECO:0007669"/>
    <property type="project" value="TreeGrafter"/>
</dbReference>
<gene>
    <name evidence="8" type="ORF">PTTW11_10853</name>
</gene>
<dbReference type="InterPro" id="IPR029044">
    <property type="entry name" value="Nucleotide-diphossugar_trans"/>
</dbReference>
<dbReference type="GO" id="GO:0005886">
    <property type="term" value="C:plasma membrane"/>
    <property type="evidence" value="ECO:0007669"/>
    <property type="project" value="UniProtKB-SubCell"/>
</dbReference>
<dbReference type="PANTHER" id="PTHR22913">
    <property type="entry name" value="HYALURONAN SYNTHASE"/>
    <property type="match status" value="1"/>
</dbReference>
<dbReference type="GO" id="GO:0030213">
    <property type="term" value="P:hyaluronan biosynthetic process"/>
    <property type="evidence" value="ECO:0007669"/>
    <property type="project" value="TreeGrafter"/>
</dbReference>
<keyword evidence="3" id="KW-1003">Cell membrane</keyword>
<reference evidence="8" key="1">
    <citation type="submission" date="2021-02" db="EMBL/GenBank/DDBJ databases">
        <authorList>
            <person name="Syme A R."/>
            <person name="Syme A R."/>
            <person name="Moolhuijzen P."/>
        </authorList>
    </citation>
    <scope>NUCLEOTIDE SEQUENCE</scope>
    <source>
        <strain evidence="8">W1-1</strain>
    </source>
</reference>
<dbReference type="EMBL" id="HG992987">
    <property type="protein sequence ID" value="CAE7216650.1"/>
    <property type="molecule type" value="Genomic_DNA"/>
</dbReference>
<keyword evidence="4" id="KW-0328">Glycosyltransferase</keyword>
<keyword evidence="5" id="KW-0808">Transferase</keyword>
<dbReference type="SUPFAM" id="SSF53448">
    <property type="entry name" value="Nucleotide-diphospho-sugar transferases"/>
    <property type="match status" value="1"/>
</dbReference>
<evidence type="ECO:0000256" key="4">
    <source>
        <dbReference type="ARBA" id="ARBA00022676"/>
    </source>
</evidence>
<evidence type="ECO:0000256" key="1">
    <source>
        <dbReference type="ARBA" id="ARBA00004236"/>
    </source>
</evidence>
<protein>
    <submittedName>
        <fullName evidence="8">Glycosyltransferase family 2 protein</fullName>
    </submittedName>
</protein>
<keyword evidence="6" id="KW-0472">Membrane</keyword>
<comment type="similarity">
    <text evidence="2">Belongs to the NodC/HAS family.</text>
</comment>
<dbReference type="AlphaFoldDB" id="A0A6S6WEQ1"/>
<evidence type="ECO:0000256" key="5">
    <source>
        <dbReference type="ARBA" id="ARBA00022679"/>
    </source>
</evidence>
<name>A0A6S6WEQ1_9PLEO</name>
<dbReference type="Gene3D" id="3.90.550.10">
    <property type="entry name" value="Spore Coat Polysaccharide Biosynthesis Protein SpsA, Chain A"/>
    <property type="match status" value="1"/>
</dbReference>
<comment type="subcellular location">
    <subcellularLocation>
        <location evidence="1">Cell membrane</location>
    </subcellularLocation>
</comment>
<accession>A0A6S6WEQ1</accession>
<dbReference type="GO" id="GO:0085029">
    <property type="term" value="P:extracellular matrix assembly"/>
    <property type="evidence" value="ECO:0007669"/>
    <property type="project" value="TreeGrafter"/>
</dbReference>
<dbReference type="Proteomes" id="UP000472372">
    <property type="component" value="Chromosome 11"/>
</dbReference>
<evidence type="ECO:0000313" key="8">
    <source>
        <dbReference type="EMBL" id="CAE7216650.1"/>
    </source>
</evidence>
<evidence type="ECO:0000256" key="3">
    <source>
        <dbReference type="ARBA" id="ARBA00022475"/>
    </source>
</evidence>
<evidence type="ECO:0000256" key="2">
    <source>
        <dbReference type="ARBA" id="ARBA00006782"/>
    </source>
</evidence>
<sequence length="512" mass="56725">MLRRTSCGLLSILGALATCGSMYALHGLRNPWASFATPIQIFFALVFLLTTVDHIWTILWWIAYTPVPPTDRQLLPNITVVIPVYNESHFVRYALNSILQSSYPKHRLEVVVVDDGSSDDSWEHISDTATVYADAGIRYRTVKHDTNMGKRSAIISGFSIASGDFIVSLDSDSVLERCSLSNLVAPMMLNSRIGGVAGHLSALNVDGKFIPRLLDILFESSGNTPRAAQSRACGAVTILPGALSAYRTVAIRPLFADLRETTFMGSPINHGEDVELTLGLLRGGWATVYQSNAVVHTIAPESARRAFLMYTRWERSSYVYLCLGFFQVAVAATVKQLTSHFRSNIMGDGTTKDFGVDKEEEAVYTPMSLIKVAKSVMGSLFLLVNMTSTAVGNLLFPFLVYSQVSTISLQPQVLLLGCISTLLLAGFRTLLFYADCSEKGDDTRDDALPREECVKLDYWGKDMGELKIYGRKARLLWRLQYGGLAMFFYSSFITWTSLAALLTLKSQQWLTR</sequence>
<proteinExistence type="inferred from homology"/>
<dbReference type="PANTHER" id="PTHR22913:SF12">
    <property type="entry name" value="MANNURONAN SYNTHASE"/>
    <property type="match status" value="1"/>
</dbReference>